<comment type="function">
    <text evidence="10">Catalyzes the NADPH-dependent reduction of ketopantoate into pantoic acid.</text>
</comment>
<dbReference type="UniPathway" id="UPA00028">
    <property type="reaction ID" value="UER00004"/>
</dbReference>
<dbReference type="InterPro" id="IPR003710">
    <property type="entry name" value="ApbA"/>
</dbReference>
<organism evidence="13 14">
    <name type="scientific">Pseudidiomarina indica</name>
    <dbReference type="NCBI Taxonomy" id="1159017"/>
    <lineage>
        <taxon>Bacteria</taxon>
        <taxon>Pseudomonadati</taxon>
        <taxon>Pseudomonadota</taxon>
        <taxon>Gammaproteobacteria</taxon>
        <taxon>Alteromonadales</taxon>
        <taxon>Idiomarinaceae</taxon>
        <taxon>Pseudidiomarina</taxon>
    </lineage>
</organism>
<protein>
    <recommendedName>
        <fullName evidence="4 10">2-dehydropantoate 2-reductase</fullName>
        <ecNumber evidence="3 10">1.1.1.169</ecNumber>
    </recommendedName>
    <alternativeName>
        <fullName evidence="8 10">Ketopantoate reductase</fullName>
    </alternativeName>
</protein>
<dbReference type="Pfam" id="PF08546">
    <property type="entry name" value="ApbA_C"/>
    <property type="match status" value="1"/>
</dbReference>
<dbReference type="SUPFAM" id="SSF51735">
    <property type="entry name" value="NAD(P)-binding Rossmann-fold domains"/>
    <property type="match status" value="1"/>
</dbReference>
<evidence type="ECO:0000256" key="5">
    <source>
        <dbReference type="ARBA" id="ARBA00022655"/>
    </source>
</evidence>
<feature type="domain" description="Ketopantoate reductase C-terminal" evidence="12">
    <location>
        <begin position="167"/>
        <end position="286"/>
    </location>
</feature>
<dbReference type="EC" id="1.1.1.169" evidence="3 10"/>
<evidence type="ECO:0000313" key="13">
    <source>
        <dbReference type="EMBL" id="SDB28388.1"/>
    </source>
</evidence>
<dbReference type="GO" id="GO:0015940">
    <property type="term" value="P:pantothenate biosynthetic process"/>
    <property type="evidence" value="ECO:0007669"/>
    <property type="project" value="UniProtKB-UniPathway"/>
</dbReference>
<name>A0A1G6C6G5_9GAMM</name>
<evidence type="ECO:0000256" key="10">
    <source>
        <dbReference type="RuleBase" id="RU362068"/>
    </source>
</evidence>
<keyword evidence="6 10" id="KW-0521">NADP</keyword>
<dbReference type="SUPFAM" id="SSF48179">
    <property type="entry name" value="6-phosphogluconate dehydrogenase C-terminal domain-like"/>
    <property type="match status" value="1"/>
</dbReference>
<evidence type="ECO:0000256" key="7">
    <source>
        <dbReference type="ARBA" id="ARBA00023002"/>
    </source>
</evidence>
<sequence>MQWLIVGQGAIGSLMAASLQRSGNNVVLKLRQPEITSVALGMQGAQFQFSTQNLPLSQPMHVFAAIKAYSVGDFLDELQQWPLPAGSTLILSYNGMLDNEPSLLPTDTLHWVTIHGAYRDGPTVVHAGQGESWLGWAQPQQASTPTPETILQALNNALPEVHWSDSIQQRRWQKLAMNCLINPFTVIHQCRNGELPPSIRAEQHKLAEELVWLAHQHQLALNADELVQQAWQVIAQTSANYSSMYMDVKHQRRTEIDYLNGFVARQADQLAGSAPQHKAIWHRVRELSLD</sequence>
<dbReference type="InterPro" id="IPR008927">
    <property type="entry name" value="6-PGluconate_DH-like_C_sf"/>
</dbReference>
<dbReference type="InterPro" id="IPR050838">
    <property type="entry name" value="Ketopantoate_reductase"/>
</dbReference>
<feature type="domain" description="Ketopantoate reductase N-terminal" evidence="11">
    <location>
        <begin position="3"/>
        <end position="135"/>
    </location>
</feature>
<dbReference type="OrthoDB" id="6530772at2"/>
<evidence type="ECO:0000313" key="14">
    <source>
        <dbReference type="Proteomes" id="UP000199626"/>
    </source>
</evidence>
<comment type="pathway">
    <text evidence="1 10">Cofactor biosynthesis; (R)-pantothenate biosynthesis; (R)-pantoate from 3-methyl-2-oxobutanoate: step 2/2.</text>
</comment>
<dbReference type="InterPro" id="IPR013328">
    <property type="entry name" value="6PGD_dom2"/>
</dbReference>
<dbReference type="InterPro" id="IPR013752">
    <property type="entry name" value="KPA_reductase"/>
</dbReference>
<keyword evidence="7 10" id="KW-0560">Oxidoreductase</keyword>
<comment type="similarity">
    <text evidence="2 10">Belongs to the ketopantoate reductase family.</text>
</comment>
<evidence type="ECO:0000256" key="8">
    <source>
        <dbReference type="ARBA" id="ARBA00032024"/>
    </source>
</evidence>
<dbReference type="Pfam" id="PF02558">
    <property type="entry name" value="ApbA"/>
    <property type="match status" value="1"/>
</dbReference>
<reference evidence="14" key="1">
    <citation type="submission" date="2016-10" db="EMBL/GenBank/DDBJ databases">
        <authorList>
            <person name="Varghese N."/>
            <person name="Submissions S."/>
        </authorList>
    </citation>
    <scope>NUCLEOTIDE SEQUENCE [LARGE SCALE GENOMIC DNA]</scope>
    <source>
        <strain evidence="14">CGMCC 1.10824</strain>
    </source>
</reference>
<keyword evidence="14" id="KW-1185">Reference proteome</keyword>
<dbReference type="InterPro" id="IPR036291">
    <property type="entry name" value="NAD(P)-bd_dom_sf"/>
</dbReference>
<dbReference type="PANTHER" id="PTHR43765:SF2">
    <property type="entry name" value="2-DEHYDROPANTOATE 2-REDUCTASE"/>
    <property type="match status" value="1"/>
</dbReference>
<dbReference type="Gene3D" id="3.40.50.720">
    <property type="entry name" value="NAD(P)-binding Rossmann-like Domain"/>
    <property type="match status" value="1"/>
</dbReference>
<dbReference type="GO" id="GO:0005737">
    <property type="term" value="C:cytoplasm"/>
    <property type="evidence" value="ECO:0007669"/>
    <property type="project" value="TreeGrafter"/>
</dbReference>
<dbReference type="Proteomes" id="UP000199626">
    <property type="component" value="Unassembled WGS sequence"/>
</dbReference>
<gene>
    <name evidence="13" type="ORF">SAMN02927930_01090</name>
</gene>
<dbReference type="STRING" id="1159017.SAMN02927930_01090"/>
<keyword evidence="5 10" id="KW-0566">Pantothenate biosynthesis</keyword>
<dbReference type="GO" id="GO:0050661">
    <property type="term" value="F:NADP binding"/>
    <property type="evidence" value="ECO:0007669"/>
    <property type="project" value="TreeGrafter"/>
</dbReference>
<dbReference type="PANTHER" id="PTHR43765">
    <property type="entry name" value="2-DEHYDROPANTOATE 2-REDUCTASE-RELATED"/>
    <property type="match status" value="1"/>
</dbReference>
<evidence type="ECO:0000256" key="9">
    <source>
        <dbReference type="ARBA" id="ARBA00048793"/>
    </source>
</evidence>
<dbReference type="NCBIfam" id="TIGR00745">
    <property type="entry name" value="apbA_panE"/>
    <property type="match status" value="1"/>
</dbReference>
<evidence type="ECO:0000256" key="1">
    <source>
        <dbReference type="ARBA" id="ARBA00004994"/>
    </source>
</evidence>
<dbReference type="RefSeq" id="WP_092592559.1">
    <property type="nucleotide sequence ID" value="NZ_FMXN01000005.1"/>
</dbReference>
<comment type="catalytic activity">
    <reaction evidence="9 10">
        <text>(R)-pantoate + NADP(+) = 2-dehydropantoate + NADPH + H(+)</text>
        <dbReference type="Rhea" id="RHEA:16233"/>
        <dbReference type="ChEBI" id="CHEBI:11561"/>
        <dbReference type="ChEBI" id="CHEBI:15378"/>
        <dbReference type="ChEBI" id="CHEBI:15980"/>
        <dbReference type="ChEBI" id="CHEBI:57783"/>
        <dbReference type="ChEBI" id="CHEBI:58349"/>
        <dbReference type="EC" id="1.1.1.169"/>
    </reaction>
</comment>
<dbReference type="EMBL" id="FMXN01000005">
    <property type="protein sequence ID" value="SDB28388.1"/>
    <property type="molecule type" value="Genomic_DNA"/>
</dbReference>
<evidence type="ECO:0000256" key="2">
    <source>
        <dbReference type="ARBA" id="ARBA00007870"/>
    </source>
</evidence>
<dbReference type="AlphaFoldDB" id="A0A1G6C6G5"/>
<evidence type="ECO:0000256" key="6">
    <source>
        <dbReference type="ARBA" id="ARBA00022857"/>
    </source>
</evidence>
<dbReference type="InterPro" id="IPR013332">
    <property type="entry name" value="KPR_N"/>
</dbReference>
<accession>A0A1G6C6G5</accession>
<evidence type="ECO:0000256" key="3">
    <source>
        <dbReference type="ARBA" id="ARBA00013014"/>
    </source>
</evidence>
<proteinExistence type="inferred from homology"/>
<evidence type="ECO:0000259" key="11">
    <source>
        <dbReference type="Pfam" id="PF02558"/>
    </source>
</evidence>
<dbReference type="GO" id="GO:0008677">
    <property type="term" value="F:2-dehydropantoate 2-reductase activity"/>
    <property type="evidence" value="ECO:0007669"/>
    <property type="project" value="UniProtKB-EC"/>
</dbReference>
<evidence type="ECO:0000256" key="4">
    <source>
        <dbReference type="ARBA" id="ARBA00019465"/>
    </source>
</evidence>
<dbReference type="Gene3D" id="1.10.1040.10">
    <property type="entry name" value="N-(1-d-carboxylethyl)-l-norvaline Dehydrogenase, domain 2"/>
    <property type="match status" value="1"/>
</dbReference>
<evidence type="ECO:0000259" key="12">
    <source>
        <dbReference type="Pfam" id="PF08546"/>
    </source>
</evidence>